<organism evidence="1 2">
    <name type="scientific">Plakobranchus ocellatus</name>
    <dbReference type="NCBI Taxonomy" id="259542"/>
    <lineage>
        <taxon>Eukaryota</taxon>
        <taxon>Metazoa</taxon>
        <taxon>Spiralia</taxon>
        <taxon>Lophotrochozoa</taxon>
        <taxon>Mollusca</taxon>
        <taxon>Gastropoda</taxon>
        <taxon>Heterobranchia</taxon>
        <taxon>Euthyneura</taxon>
        <taxon>Panpulmonata</taxon>
        <taxon>Sacoglossa</taxon>
        <taxon>Placobranchoidea</taxon>
        <taxon>Plakobranchidae</taxon>
        <taxon>Plakobranchus</taxon>
    </lineage>
</organism>
<name>A0AAV4BBF8_9GAST</name>
<comment type="caution">
    <text evidence="1">The sequence shown here is derived from an EMBL/GenBank/DDBJ whole genome shotgun (WGS) entry which is preliminary data.</text>
</comment>
<protein>
    <recommendedName>
        <fullName evidence="3">Secreted protein</fullName>
    </recommendedName>
</protein>
<evidence type="ECO:0000313" key="2">
    <source>
        <dbReference type="Proteomes" id="UP000735302"/>
    </source>
</evidence>
<proteinExistence type="predicted"/>
<evidence type="ECO:0000313" key="1">
    <source>
        <dbReference type="EMBL" id="GFO15689.1"/>
    </source>
</evidence>
<reference evidence="1 2" key="1">
    <citation type="journal article" date="2021" name="Elife">
        <title>Chloroplast acquisition without the gene transfer in kleptoplastic sea slugs, Plakobranchus ocellatus.</title>
        <authorList>
            <person name="Maeda T."/>
            <person name="Takahashi S."/>
            <person name="Yoshida T."/>
            <person name="Shimamura S."/>
            <person name="Takaki Y."/>
            <person name="Nagai Y."/>
            <person name="Toyoda A."/>
            <person name="Suzuki Y."/>
            <person name="Arimoto A."/>
            <person name="Ishii H."/>
            <person name="Satoh N."/>
            <person name="Nishiyama T."/>
            <person name="Hasebe M."/>
            <person name="Maruyama T."/>
            <person name="Minagawa J."/>
            <person name="Obokata J."/>
            <person name="Shigenobu S."/>
        </authorList>
    </citation>
    <scope>NUCLEOTIDE SEQUENCE [LARGE SCALE GENOMIC DNA]</scope>
</reference>
<accession>A0AAV4BBF8</accession>
<keyword evidence="2" id="KW-1185">Reference proteome</keyword>
<evidence type="ECO:0008006" key="3">
    <source>
        <dbReference type="Google" id="ProtNLM"/>
    </source>
</evidence>
<dbReference type="Proteomes" id="UP000735302">
    <property type="component" value="Unassembled WGS sequence"/>
</dbReference>
<dbReference type="EMBL" id="BLXT01004610">
    <property type="protein sequence ID" value="GFO15689.1"/>
    <property type="molecule type" value="Genomic_DNA"/>
</dbReference>
<dbReference type="AlphaFoldDB" id="A0AAV4BBF8"/>
<gene>
    <name evidence="1" type="ORF">PoB_004219400</name>
</gene>
<sequence length="111" mass="12291">MMPQEKLINFFLFFSSTTKLGSTTSAGPTSGQKTEVKDMNEWRAHNYTKNLRVKTQTASLRECGRGLCVKLSVKNRSGPSPSSDHCAPSVLPVRQVRVSCEVSADNFTNQH</sequence>